<gene>
    <name evidence="2" type="ORF">S06H3_00102</name>
</gene>
<protein>
    <submittedName>
        <fullName evidence="2">Uncharacterized protein</fullName>
    </submittedName>
</protein>
<reference evidence="2" key="1">
    <citation type="journal article" date="2014" name="Front. Microbiol.">
        <title>High frequency of phylogenetically diverse reductive dehalogenase-homologous genes in deep subseafloor sedimentary metagenomes.</title>
        <authorList>
            <person name="Kawai M."/>
            <person name="Futagami T."/>
            <person name="Toyoda A."/>
            <person name="Takaki Y."/>
            <person name="Nishi S."/>
            <person name="Hori S."/>
            <person name="Arai W."/>
            <person name="Tsubouchi T."/>
            <person name="Morono Y."/>
            <person name="Uchiyama I."/>
            <person name="Ito T."/>
            <person name="Fujiyama A."/>
            <person name="Inagaki F."/>
            <person name="Takami H."/>
        </authorList>
    </citation>
    <scope>NUCLEOTIDE SEQUENCE</scope>
    <source>
        <strain evidence="2">Expedition CK06-06</strain>
    </source>
</reference>
<feature type="compositionally biased region" description="Polar residues" evidence="1">
    <location>
        <begin position="47"/>
        <end position="66"/>
    </location>
</feature>
<evidence type="ECO:0000313" key="2">
    <source>
        <dbReference type="EMBL" id="GAH91616.1"/>
    </source>
</evidence>
<name>X1JA92_9ZZZZ</name>
<feature type="region of interest" description="Disordered" evidence="1">
    <location>
        <begin position="39"/>
        <end position="77"/>
    </location>
</feature>
<comment type="caution">
    <text evidence="2">The sequence shown here is derived from an EMBL/GenBank/DDBJ whole genome shotgun (WGS) entry which is preliminary data.</text>
</comment>
<accession>X1JA92</accession>
<dbReference type="EMBL" id="BARV01000015">
    <property type="protein sequence ID" value="GAH91616.1"/>
    <property type="molecule type" value="Genomic_DNA"/>
</dbReference>
<proteinExistence type="predicted"/>
<organism evidence="2">
    <name type="scientific">marine sediment metagenome</name>
    <dbReference type="NCBI Taxonomy" id="412755"/>
    <lineage>
        <taxon>unclassified sequences</taxon>
        <taxon>metagenomes</taxon>
        <taxon>ecological metagenomes</taxon>
    </lineage>
</organism>
<dbReference type="AlphaFoldDB" id="X1JA92"/>
<evidence type="ECO:0000256" key="1">
    <source>
        <dbReference type="SAM" id="MobiDB-lite"/>
    </source>
</evidence>
<sequence length="77" mass="8754">MAYHYPPKKPRQLTPCEIQEIEDALETVCEEIELALESRRLEDRASSKQNFTGIRQPSEAKSQSPVKGSRRVKPEAA</sequence>